<reference evidence="1" key="1">
    <citation type="submission" date="2020-05" db="EMBL/GenBank/DDBJ databases">
        <title>Mycena genomes resolve the evolution of fungal bioluminescence.</title>
        <authorList>
            <person name="Tsai I.J."/>
        </authorList>
    </citation>
    <scope>NUCLEOTIDE SEQUENCE</scope>
    <source>
        <strain evidence="1">160909Yilan</strain>
    </source>
</reference>
<dbReference type="SUPFAM" id="SSF52047">
    <property type="entry name" value="RNI-like"/>
    <property type="match status" value="1"/>
</dbReference>
<dbReference type="AlphaFoldDB" id="A0A8H6XPL2"/>
<evidence type="ECO:0000313" key="2">
    <source>
        <dbReference type="Proteomes" id="UP000623467"/>
    </source>
</evidence>
<evidence type="ECO:0008006" key="3">
    <source>
        <dbReference type="Google" id="ProtNLM"/>
    </source>
</evidence>
<evidence type="ECO:0000313" key="1">
    <source>
        <dbReference type="EMBL" id="KAF7344429.1"/>
    </source>
</evidence>
<accession>A0A8H6XPL2</accession>
<dbReference type="PANTHER" id="PTHR42057:SF2">
    <property type="entry name" value="F-BOX DOMAIN PROTEIN (AFU_ORTHOLOGUE AFUA_4G00200)-RELATED"/>
    <property type="match status" value="1"/>
</dbReference>
<proteinExistence type="predicted"/>
<dbReference type="OrthoDB" id="3030848at2759"/>
<sequence>MLYLHATTISQLPLELLQLIAKDIDHDPTLFSLRLVSKSLNFAVTPLVFRVVIVNDTLKSARAVSFLQECDESITSPVHQLVFRGGPEQDSRLLARRMAQEKERERTREALKTVFSRLTKFSELKSLRFDFHDHFEDAFEMPFEMPPAPSHYLLLQQAIFRAFAANSPISSLISLTLNNLLAIPDDICFNADFHHFFSPLQSLDISVLSKPTKRSEYFDELLAEFWKRSIPTIIRSAPDLSTLVLRSDQPVGKRPPIPFKDLSLPRLASLTLHNFALEPSDPDADVVVFIVRHNRTLTRLALHGCYIDKSLNGDFPYLWHSVFRLFEKELDILREFLFEGGTAQKGGMGKQTQSDFQRDPRFRYTMSHVAFGFLPWTDELASECYDLPALECLVAVVQARQG</sequence>
<dbReference type="EMBL" id="JACAZH010000021">
    <property type="protein sequence ID" value="KAF7344429.1"/>
    <property type="molecule type" value="Genomic_DNA"/>
</dbReference>
<name>A0A8H6XPL2_9AGAR</name>
<protein>
    <recommendedName>
        <fullName evidence="3">F-box domain-containing protein</fullName>
    </recommendedName>
</protein>
<comment type="caution">
    <text evidence="1">The sequence shown here is derived from an EMBL/GenBank/DDBJ whole genome shotgun (WGS) entry which is preliminary data.</text>
</comment>
<dbReference type="Proteomes" id="UP000623467">
    <property type="component" value="Unassembled WGS sequence"/>
</dbReference>
<keyword evidence="2" id="KW-1185">Reference proteome</keyword>
<gene>
    <name evidence="1" type="ORF">MSAN_01924100</name>
</gene>
<dbReference type="PANTHER" id="PTHR42057">
    <property type="entry name" value="F-BOX DOMAIN PROTEIN (AFU_ORTHOLOGUE AFUA_4G00200)"/>
    <property type="match status" value="1"/>
</dbReference>
<organism evidence="1 2">
    <name type="scientific">Mycena sanguinolenta</name>
    <dbReference type="NCBI Taxonomy" id="230812"/>
    <lineage>
        <taxon>Eukaryota</taxon>
        <taxon>Fungi</taxon>
        <taxon>Dikarya</taxon>
        <taxon>Basidiomycota</taxon>
        <taxon>Agaricomycotina</taxon>
        <taxon>Agaricomycetes</taxon>
        <taxon>Agaricomycetidae</taxon>
        <taxon>Agaricales</taxon>
        <taxon>Marasmiineae</taxon>
        <taxon>Mycenaceae</taxon>
        <taxon>Mycena</taxon>
    </lineage>
</organism>